<reference evidence="1" key="1">
    <citation type="submission" date="2024-03" db="EMBL/GenBank/DDBJ databases">
        <title>WGS assembly of Saponaria officinalis var. Norfolk2.</title>
        <authorList>
            <person name="Jenkins J."/>
            <person name="Shu S."/>
            <person name="Grimwood J."/>
            <person name="Barry K."/>
            <person name="Goodstein D."/>
            <person name="Schmutz J."/>
            <person name="Leebens-Mack J."/>
            <person name="Osbourn A."/>
        </authorList>
    </citation>
    <scope>NUCLEOTIDE SEQUENCE [LARGE SCALE GENOMIC DNA]</scope>
    <source>
        <strain evidence="1">JIC</strain>
    </source>
</reference>
<evidence type="ECO:0000313" key="1">
    <source>
        <dbReference type="EMBL" id="KAK9713943.1"/>
    </source>
</evidence>
<evidence type="ECO:0000313" key="2">
    <source>
        <dbReference type="Proteomes" id="UP001443914"/>
    </source>
</evidence>
<gene>
    <name evidence="1" type="ORF">RND81_06G059900</name>
</gene>
<name>A0AAW1KAB6_SAPOF</name>
<protein>
    <submittedName>
        <fullName evidence="1">Uncharacterized protein</fullName>
    </submittedName>
</protein>
<comment type="caution">
    <text evidence="1">The sequence shown here is derived from an EMBL/GenBank/DDBJ whole genome shotgun (WGS) entry which is preliminary data.</text>
</comment>
<organism evidence="1 2">
    <name type="scientific">Saponaria officinalis</name>
    <name type="common">Common soapwort</name>
    <name type="synonym">Lychnis saponaria</name>
    <dbReference type="NCBI Taxonomy" id="3572"/>
    <lineage>
        <taxon>Eukaryota</taxon>
        <taxon>Viridiplantae</taxon>
        <taxon>Streptophyta</taxon>
        <taxon>Embryophyta</taxon>
        <taxon>Tracheophyta</taxon>
        <taxon>Spermatophyta</taxon>
        <taxon>Magnoliopsida</taxon>
        <taxon>eudicotyledons</taxon>
        <taxon>Gunneridae</taxon>
        <taxon>Pentapetalae</taxon>
        <taxon>Caryophyllales</taxon>
        <taxon>Caryophyllaceae</taxon>
        <taxon>Caryophylleae</taxon>
        <taxon>Saponaria</taxon>
    </lineage>
</organism>
<dbReference type="CDD" id="cd20251">
    <property type="entry name" value="Complex1_LYR_SF"/>
    <property type="match status" value="1"/>
</dbReference>
<dbReference type="EMBL" id="JBDFQZ010000006">
    <property type="protein sequence ID" value="KAK9713943.1"/>
    <property type="molecule type" value="Genomic_DNA"/>
</dbReference>
<dbReference type="PANTHER" id="PTHR47579:SF3">
    <property type="entry name" value="COMPLEX 1 LYR PROTEIN DOMAIN-CONTAINING PROTEIN"/>
    <property type="match status" value="1"/>
</dbReference>
<sequence>MLTMQIGMAVLKQYNTDLLVGMVRQQFKKHMHETDPEKILKLKDDAARGLINHMLYKSERLSGRKFS</sequence>
<dbReference type="AlphaFoldDB" id="A0AAW1KAB6"/>
<dbReference type="PANTHER" id="PTHR47579">
    <property type="entry name" value="COMPLEX 1 LYR PROTEIN"/>
    <property type="match status" value="1"/>
</dbReference>
<accession>A0AAW1KAB6</accession>
<dbReference type="Proteomes" id="UP001443914">
    <property type="component" value="Unassembled WGS sequence"/>
</dbReference>
<proteinExistence type="predicted"/>
<keyword evidence="2" id="KW-1185">Reference proteome</keyword>